<protein>
    <recommendedName>
        <fullName evidence="3">DUF2383 domain-containing protein</fullName>
    </recommendedName>
</protein>
<evidence type="ECO:0000313" key="2">
    <source>
        <dbReference type="Proteomes" id="UP001218788"/>
    </source>
</evidence>
<keyword evidence="2" id="KW-1185">Reference proteome</keyword>
<organism evidence="1 2">
    <name type="scientific">Alteromonas gilva</name>
    <dbReference type="NCBI Taxonomy" id="2987522"/>
    <lineage>
        <taxon>Bacteria</taxon>
        <taxon>Pseudomonadati</taxon>
        <taxon>Pseudomonadota</taxon>
        <taxon>Gammaproteobacteria</taxon>
        <taxon>Alteromonadales</taxon>
        <taxon>Alteromonadaceae</taxon>
        <taxon>Alteromonas/Salinimonas group</taxon>
        <taxon>Alteromonas</taxon>
    </lineage>
</organism>
<evidence type="ECO:0008006" key="3">
    <source>
        <dbReference type="Google" id="ProtNLM"/>
    </source>
</evidence>
<comment type="caution">
    <text evidence="1">The sequence shown here is derived from an EMBL/GenBank/DDBJ whole genome shotgun (WGS) entry which is preliminary data.</text>
</comment>
<dbReference type="RefSeq" id="WP_273642357.1">
    <property type="nucleotide sequence ID" value="NZ_JAQQXP010000003.1"/>
</dbReference>
<name>A0ABT5L6P3_9ALTE</name>
<dbReference type="Proteomes" id="UP001218788">
    <property type="component" value="Unassembled WGS sequence"/>
</dbReference>
<sequence length="60" mass="7107">MDINNQLLKELLHKTDIAFQALMEQPGSQELQTAYDQSKQELDCYVGKVRNQLQDRQRER</sequence>
<gene>
    <name evidence="1" type="ORF">OIK42_17400</name>
</gene>
<dbReference type="EMBL" id="JAQQXP010000003">
    <property type="protein sequence ID" value="MDC8832532.1"/>
    <property type="molecule type" value="Genomic_DNA"/>
</dbReference>
<evidence type="ECO:0000313" key="1">
    <source>
        <dbReference type="EMBL" id="MDC8832532.1"/>
    </source>
</evidence>
<proteinExistence type="predicted"/>
<reference evidence="1 2" key="1">
    <citation type="submission" date="2022-10" db="EMBL/GenBank/DDBJ databases">
        <title>Alteromonas sp. chi3 Genome sequencing.</title>
        <authorList>
            <person name="Park S."/>
        </authorList>
    </citation>
    <scope>NUCLEOTIDE SEQUENCE [LARGE SCALE GENOMIC DNA]</scope>
    <source>
        <strain evidence="2">chi3</strain>
    </source>
</reference>
<accession>A0ABT5L6P3</accession>